<dbReference type="EMBL" id="QGGB01000008">
    <property type="protein sequence ID" value="PWN06000.1"/>
    <property type="molecule type" value="Genomic_DNA"/>
</dbReference>
<sequence>MKILSIIIALSLMALTGCSDDMITGPEEEPFTVESLESNAAQKVVKLVHIKGTYSGSGTIDPTRTDCPTGSVPISGEGTGIASHLGKIHVSFSHCSFFLVDPANPTYTDGHGELKSANGDTIFGSYNGFLTGPDTFQNVNIVNRGTGRFEDVTGELTETGSVDLTDTGFTFEISIDGFISTVGSSKR</sequence>
<evidence type="ECO:0008006" key="4">
    <source>
        <dbReference type="Google" id="ProtNLM"/>
    </source>
</evidence>
<evidence type="ECO:0000313" key="2">
    <source>
        <dbReference type="EMBL" id="PWN06000.1"/>
    </source>
</evidence>
<gene>
    <name evidence="2" type="ORF">DDZ15_12535</name>
</gene>
<evidence type="ECO:0000313" key="3">
    <source>
        <dbReference type="Proteomes" id="UP000245533"/>
    </source>
</evidence>
<proteinExistence type="predicted"/>
<organism evidence="2 3">
    <name type="scientific">Rhodohalobacter mucosus</name>
    <dbReference type="NCBI Taxonomy" id="2079485"/>
    <lineage>
        <taxon>Bacteria</taxon>
        <taxon>Pseudomonadati</taxon>
        <taxon>Balneolota</taxon>
        <taxon>Balneolia</taxon>
        <taxon>Balneolales</taxon>
        <taxon>Balneolaceae</taxon>
        <taxon>Rhodohalobacter</taxon>
    </lineage>
</organism>
<accession>A0A316TNM1</accession>
<evidence type="ECO:0000256" key="1">
    <source>
        <dbReference type="SAM" id="SignalP"/>
    </source>
</evidence>
<keyword evidence="1" id="KW-0732">Signal</keyword>
<name>A0A316TNM1_9BACT</name>
<dbReference type="Proteomes" id="UP000245533">
    <property type="component" value="Unassembled WGS sequence"/>
</dbReference>
<dbReference type="OrthoDB" id="1445626at2"/>
<keyword evidence="3" id="KW-1185">Reference proteome</keyword>
<dbReference type="PROSITE" id="PS51257">
    <property type="entry name" value="PROKAR_LIPOPROTEIN"/>
    <property type="match status" value="1"/>
</dbReference>
<feature type="signal peptide" evidence="1">
    <location>
        <begin position="1"/>
        <end position="19"/>
    </location>
</feature>
<dbReference type="AlphaFoldDB" id="A0A316TNM1"/>
<reference evidence="2 3" key="1">
    <citation type="submission" date="2018-05" db="EMBL/GenBank/DDBJ databases">
        <title>Rhodohalobacter halophilus gen. nov., sp. nov., a moderately halophilic member of the family Balneolaceae.</title>
        <authorList>
            <person name="Liu Z.-W."/>
        </authorList>
    </citation>
    <scope>NUCLEOTIDE SEQUENCE [LARGE SCALE GENOMIC DNA]</scope>
    <source>
        <strain evidence="2 3">8A47</strain>
    </source>
</reference>
<protein>
    <recommendedName>
        <fullName evidence="4">Lipoprotein</fullName>
    </recommendedName>
</protein>
<feature type="chain" id="PRO_5016410788" description="Lipoprotein" evidence="1">
    <location>
        <begin position="20"/>
        <end position="187"/>
    </location>
</feature>
<dbReference type="RefSeq" id="WP_109647442.1">
    <property type="nucleotide sequence ID" value="NZ_QGGB01000008.1"/>
</dbReference>
<comment type="caution">
    <text evidence="2">The sequence shown here is derived from an EMBL/GenBank/DDBJ whole genome shotgun (WGS) entry which is preliminary data.</text>
</comment>